<comment type="caution">
    <text evidence="1">The sequence shown here is derived from an EMBL/GenBank/DDBJ whole genome shotgun (WGS) entry which is preliminary data.</text>
</comment>
<dbReference type="AlphaFoldDB" id="A0A9X2K6Q4"/>
<organism evidence="1 2">
    <name type="scientific">Nonomuraea thailandensis</name>
    <dbReference type="NCBI Taxonomy" id="1188745"/>
    <lineage>
        <taxon>Bacteria</taxon>
        <taxon>Bacillati</taxon>
        <taxon>Actinomycetota</taxon>
        <taxon>Actinomycetes</taxon>
        <taxon>Streptosporangiales</taxon>
        <taxon>Streptosporangiaceae</taxon>
        <taxon>Nonomuraea</taxon>
    </lineage>
</organism>
<evidence type="ECO:0000313" key="2">
    <source>
        <dbReference type="Proteomes" id="UP001139648"/>
    </source>
</evidence>
<dbReference type="EMBL" id="JAMZEB010000002">
    <property type="protein sequence ID" value="MCP2361719.1"/>
    <property type="molecule type" value="Genomic_DNA"/>
</dbReference>
<protein>
    <submittedName>
        <fullName evidence="1">Uncharacterized protein</fullName>
    </submittedName>
</protein>
<reference evidence="1" key="1">
    <citation type="submission" date="2022-06" db="EMBL/GenBank/DDBJ databases">
        <title>Sequencing the genomes of 1000 actinobacteria strains.</title>
        <authorList>
            <person name="Klenk H.-P."/>
        </authorList>
    </citation>
    <scope>NUCLEOTIDE SEQUENCE</scope>
    <source>
        <strain evidence="1">DSM 46694</strain>
    </source>
</reference>
<dbReference type="Proteomes" id="UP001139648">
    <property type="component" value="Unassembled WGS sequence"/>
</dbReference>
<evidence type="ECO:0000313" key="1">
    <source>
        <dbReference type="EMBL" id="MCP2361719.1"/>
    </source>
</evidence>
<sequence length="47" mass="5171">MGGMEEFDGLGAERIKAEGGRLAREAGRRRGRWIQPTMRILKVASVG</sequence>
<keyword evidence="2" id="KW-1185">Reference proteome</keyword>
<name>A0A9X2K6Q4_9ACTN</name>
<accession>A0A9X2K6Q4</accession>
<gene>
    <name evidence="1" type="ORF">HD597_008739</name>
</gene>
<proteinExistence type="predicted"/>